<feature type="repeat" description="WD" evidence="2">
    <location>
        <begin position="591"/>
        <end position="631"/>
    </location>
</feature>
<dbReference type="Pfam" id="PF24883">
    <property type="entry name" value="NPHP3_N"/>
    <property type="match status" value="1"/>
</dbReference>
<dbReference type="SUPFAM" id="SSF50998">
    <property type="entry name" value="Quinoprotein alcohol dehydrogenase-like"/>
    <property type="match status" value="1"/>
</dbReference>
<dbReference type="PANTHER" id="PTHR10039">
    <property type="entry name" value="AMELOGENIN"/>
    <property type="match status" value="1"/>
</dbReference>
<keyword evidence="2" id="KW-0853">WD repeat</keyword>
<dbReference type="InterPro" id="IPR015943">
    <property type="entry name" value="WD40/YVTN_repeat-like_dom_sf"/>
</dbReference>
<reference evidence="4 5" key="1">
    <citation type="journal article" date="2019" name="Nat. Ecol. Evol.">
        <title>Megaphylogeny resolves global patterns of mushroom evolution.</title>
        <authorList>
            <person name="Varga T."/>
            <person name="Krizsan K."/>
            <person name="Foldi C."/>
            <person name="Dima B."/>
            <person name="Sanchez-Garcia M."/>
            <person name="Sanchez-Ramirez S."/>
            <person name="Szollosi G.J."/>
            <person name="Szarkandi J.G."/>
            <person name="Papp V."/>
            <person name="Albert L."/>
            <person name="Andreopoulos W."/>
            <person name="Angelini C."/>
            <person name="Antonin V."/>
            <person name="Barry K.W."/>
            <person name="Bougher N.L."/>
            <person name="Buchanan P."/>
            <person name="Buyck B."/>
            <person name="Bense V."/>
            <person name="Catcheside P."/>
            <person name="Chovatia M."/>
            <person name="Cooper J."/>
            <person name="Damon W."/>
            <person name="Desjardin D."/>
            <person name="Finy P."/>
            <person name="Geml J."/>
            <person name="Haridas S."/>
            <person name="Hughes K."/>
            <person name="Justo A."/>
            <person name="Karasinski D."/>
            <person name="Kautmanova I."/>
            <person name="Kiss B."/>
            <person name="Kocsube S."/>
            <person name="Kotiranta H."/>
            <person name="LaButti K.M."/>
            <person name="Lechner B.E."/>
            <person name="Liimatainen K."/>
            <person name="Lipzen A."/>
            <person name="Lukacs Z."/>
            <person name="Mihaltcheva S."/>
            <person name="Morgado L.N."/>
            <person name="Niskanen T."/>
            <person name="Noordeloos M.E."/>
            <person name="Ohm R.A."/>
            <person name="Ortiz-Santana B."/>
            <person name="Ovrebo C."/>
            <person name="Racz N."/>
            <person name="Riley R."/>
            <person name="Savchenko A."/>
            <person name="Shiryaev A."/>
            <person name="Soop K."/>
            <person name="Spirin V."/>
            <person name="Szebenyi C."/>
            <person name="Tomsovsky M."/>
            <person name="Tulloss R.E."/>
            <person name="Uehling J."/>
            <person name="Grigoriev I.V."/>
            <person name="Vagvolgyi C."/>
            <person name="Papp T."/>
            <person name="Martin F.M."/>
            <person name="Miettinen O."/>
            <person name="Hibbett D.S."/>
            <person name="Nagy L.G."/>
        </authorList>
    </citation>
    <scope>NUCLEOTIDE SEQUENCE [LARGE SCALE GENOMIC DNA]</scope>
    <source>
        <strain evidence="4 5">CBS 166.37</strain>
    </source>
</reference>
<dbReference type="SUPFAM" id="SSF52540">
    <property type="entry name" value="P-loop containing nucleoside triphosphate hydrolases"/>
    <property type="match status" value="1"/>
</dbReference>
<dbReference type="PROSITE" id="PS50837">
    <property type="entry name" value="NACHT"/>
    <property type="match status" value="1"/>
</dbReference>
<dbReference type="Gene3D" id="2.130.10.10">
    <property type="entry name" value="YVTN repeat-like/Quinoprotein amine dehydrogenase"/>
    <property type="match status" value="1"/>
</dbReference>
<dbReference type="InterPro" id="IPR056884">
    <property type="entry name" value="NPHP3-like_N"/>
</dbReference>
<evidence type="ECO:0000256" key="2">
    <source>
        <dbReference type="PROSITE-ProRule" id="PRU00221"/>
    </source>
</evidence>
<feature type="non-terminal residue" evidence="4">
    <location>
        <position position="631"/>
    </location>
</feature>
<evidence type="ECO:0000259" key="3">
    <source>
        <dbReference type="PROSITE" id="PS50837"/>
    </source>
</evidence>
<proteinExistence type="predicted"/>
<keyword evidence="1" id="KW-0677">Repeat</keyword>
<evidence type="ECO:0000256" key="1">
    <source>
        <dbReference type="ARBA" id="ARBA00022737"/>
    </source>
</evidence>
<dbReference type="OrthoDB" id="3027122at2759"/>
<dbReference type="Proteomes" id="UP000308652">
    <property type="component" value="Unassembled WGS sequence"/>
</dbReference>
<protein>
    <recommendedName>
        <fullName evidence="3">NACHT domain-containing protein</fullName>
    </recommendedName>
</protein>
<evidence type="ECO:0000313" key="5">
    <source>
        <dbReference type="Proteomes" id="UP000308652"/>
    </source>
</evidence>
<sequence length="631" mass="71195">LDRLGHVSGSEFHREDREGCLEGTRVTLLTDILMWATDSSSPHVFWLNGMAGTGKTTVTETFCSILHRKEILGASFFCSRHKGRVNLRQIFPSLARVLAHKYPSFEKALTKNLEQEIDPVGMNLQEQYQTLIFQPAQVAFKGCSQSIILSVDALDECEETKEETTENFLKAIMDNIPSAPLKFFLTGRPEMALRDSIRSASNSQILRLHDIADHIVEADIKLYLDKKLHNIKRLREIYTPWPPLELTMVVKRAGKLFIYASTAYKYISYKQADPCQRLQELANSTQTLAVKDVDDLYTIILNNAFKDLTKKEQQQIQSCLSAIICARTPMSAAVCSNLLNITPYDVMRALISLHAVLQVPENDNETERITLYHASFFDFVTSKDKSGEKPWFIDLTKGHSLLAEKCLSMLNKELHFNIAGATTSYQSNDEQDLKISAPLDYVCTTWGDHLLLSADGNRPLPNSLIQMTEGFLEKRFLYWLEILSVNKMMRYGSSILYRLSNTSLVSTKTRYLANQFFQFVHACSDQIEHSTPHIYLSALPFSMQNSAIRTLFSKEFPSILQIEGLNTQNALWQCKIDSGINSASFSSNGKYIGHTSSARSVSFSPDGKYIISGSDDKTIQIWSAETGEVAD</sequence>
<dbReference type="InterPro" id="IPR007111">
    <property type="entry name" value="NACHT_NTPase"/>
</dbReference>
<evidence type="ECO:0000313" key="4">
    <source>
        <dbReference type="EMBL" id="TFK33306.1"/>
    </source>
</evidence>
<dbReference type="PANTHER" id="PTHR10039:SF14">
    <property type="entry name" value="NACHT DOMAIN-CONTAINING PROTEIN"/>
    <property type="match status" value="1"/>
</dbReference>
<feature type="non-terminal residue" evidence="4">
    <location>
        <position position="1"/>
    </location>
</feature>
<gene>
    <name evidence="4" type="ORF">BDQ12DRAFT_585468</name>
</gene>
<dbReference type="PROSITE" id="PS50294">
    <property type="entry name" value="WD_REPEATS_REGION"/>
    <property type="match status" value="1"/>
</dbReference>
<dbReference type="Pfam" id="PF00400">
    <property type="entry name" value="WD40"/>
    <property type="match status" value="1"/>
</dbReference>
<dbReference type="Gene3D" id="3.40.50.300">
    <property type="entry name" value="P-loop containing nucleotide triphosphate hydrolases"/>
    <property type="match status" value="1"/>
</dbReference>
<organism evidence="4 5">
    <name type="scientific">Crucibulum laeve</name>
    <dbReference type="NCBI Taxonomy" id="68775"/>
    <lineage>
        <taxon>Eukaryota</taxon>
        <taxon>Fungi</taxon>
        <taxon>Dikarya</taxon>
        <taxon>Basidiomycota</taxon>
        <taxon>Agaricomycotina</taxon>
        <taxon>Agaricomycetes</taxon>
        <taxon>Agaricomycetidae</taxon>
        <taxon>Agaricales</taxon>
        <taxon>Agaricineae</taxon>
        <taxon>Nidulariaceae</taxon>
        <taxon>Crucibulum</taxon>
    </lineage>
</organism>
<dbReference type="InterPro" id="IPR027417">
    <property type="entry name" value="P-loop_NTPase"/>
</dbReference>
<accession>A0A5C3LMW8</accession>
<name>A0A5C3LMW8_9AGAR</name>
<keyword evidence="5" id="KW-1185">Reference proteome</keyword>
<dbReference type="AlphaFoldDB" id="A0A5C3LMW8"/>
<feature type="domain" description="NACHT" evidence="3">
    <location>
        <begin position="43"/>
        <end position="189"/>
    </location>
</feature>
<dbReference type="STRING" id="68775.A0A5C3LMW8"/>
<dbReference type="InterPro" id="IPR011047">
    <property type="entry name" value="Quinoprotein_ADH-like_sf"/>
</dbReference>
<dbReference type="EMBL" id="ML213650">
    <property type="protein sequence ID" value="TFK33306.1"/>
    <property type="molecule type" value="Genomic_DNA"/>
</dbReference>
<dbReference type="SMART" id="SM00320">
    <property type="entry name" value="WD40"/>
    <property type="match status" value="1"/>
</dbReference>
<dbReference type="InterPro" id="IPR001680">
    <property type="entry name" value="WD40_rpt"/>
</dbReference>
<dbReference type="PROSITE" id="PS50082">
    <property type="entry name" value="WD_REPEATS_2"/>
    <property type="match status" value="1"/>
</dbReference>